<comment type="caution">
    <text evidence="2">The sequence shown here is derived from an EMBL/GenBank/DDBJ whole genome shotgun (WGS) entry which is preliminary data.</text>
</comment>
<dbReference type="Proteomes" id="UP001224392">
    <property type="component" value="Unassembled WGS sequence"/>
</dbReference>
<name>A0ABQ6LYX7_9GAMM</name>
<feature type="transmembrane region" description="Helical" evidence="1">
    <location>
        <begin position="6"/>
        <end position="27"/>
    </location>
</feature>
<keyword evidence="1" id="KW-0472">Membrane</keyword>
<keyword evidence="1" id="KW-1133">Transmembrane helix</keyword>
<protein>
    <recommendedName>
        <fullName evidence="4">MFS transporter</fullName>
    </recommendedName>
</protein>
<organism evidence="2 3">
    <name type="scientific">Biformimicrobium ophioploci</name>
    <dbReference type="NCBI Taxonomy" id="3036711"/>
    <lineage>
        <taxon>Bacteria</taxon>
        <taxon>Pseudomonadati</taxon>
        <taxon>Pseudomonadota</taxon>
        <taxon>Gammaproteobacteria</taxon>
        <taxon>Cellvibrionales</taxon>
        <taxon>Microbulbiferaceae</taxon>
        <taxon>Biformimicrobium</taxon>
    </lineage>
</organism>
<proteinExistence type="predicted"/>
<evidence type="ECO:0000313" key="2">
    <source>
        <dbReference type="EMBL" id="GMG87287.1"/>
    </source>
</evidence>
<evidence type="ECO:0000256" key="1">
    <source>
        <dbReference type="SAM" id="Phobius"/>
    </source>
</evidence>
<evidence type="ECO:0000313" key="3">
    <source>
        <dbReference type="Proteomes" id="UP001224392"/>
    </source>
</evidence>
<sequence>MAEEFKTAWHLYLAGTGILLVSLWWLMRNWGWSWFRRGFLLLLAVLLLVPGKGTQPDAPMMPALPLYIYQLVFEEEASAEVAANLVFASAGAFAVLLLWVLGAFTYARHRERRKVEE</sequence>
<dbReference type="EMBL" id="BSYJ01000003">
    <property type="protein sequence ID" value="GMG87287.1"/>
    <property type="molecule type" value="Genomic_DNA"/>
</dbReference>
<gene>
    <name evidence="2" type="ORF">MNKW57_16080</name>
</gene>
<accession>A0ABQ6LYX7</accession>
<keyword evidence="1" id="KW-0812">Transmembrane</keyword>
<keyword evidence="3" id="KW-1185">Reference proteome</keyword>
<feature type="transmembrane region" description="Helical" evidence="1">
    <location>
        <begin position="81"/>
        <end position="104"/>
    </location>
</feature>
<feature type="transmembrane region" description="Helical" evidence="1">
    <location>
        <begin position="34"/>
        <end position="51"/>
    </location>
</feature>
<evidence type="ECO:0008006" key="4">
    <source>
        <dbReference type="Google" id="ProtNLM"/>
    </source>
</evidence>
<reference evidence="2 3" key="1">
    <citation type="submission" date="2023-04" db="EMBL/GenBank/DDBJ databases">
        <title>Marinobulbifer ophiurae gen. nov., sp. Nov., isolate from tissue of brittle star Ophioplocus japonicus.</title>
        <authorList>
            <person name="Kawano K."/>
            <person name="Sawayama S."/>
            <person name="Nakagawa S."/>
        </authorList>
    </citation>
    <scope>NUCLEOTIDE SEQUENCE [LARGE SCALE GENOMIC DNA]</scope>
    <source>
        <strain evidence="2 3">NKW57</strain>
    </source>
</reference>
<dbReference type="RefSeq" id="WP_285763920.1">
    <property type="nucleotide sequence ID" value="NZ_BSYJ01000003.1"/>
</dbReference>